<reference evidence="2" key="1">
    <citation type="submission" date="2021-03" db="EMBL/GenBank/DDBJ databases">
        <title>Draft genome sequence of rust myrtle Austropuccinia psidii MF-1, a brazilian biotype.</title>
        <authorList>
            <person name="Quecine M.C."/>
            <person name="Pachon D.M.R."/>
            <person name="Bonatelli M.L."/>
            <person name="Correr F.H."/>
            <person name="Franceschini L.M."/>
            <person name="Leite T.F."/>
            <person name="Margarido G.R.A."/>
            <person name="Almeida C.A."/>
            <person name="Ferrarezi J.A."/>
            <person name="Labate C.A."/>
        </authorList>
    </citation>
    <scope>NUCLEOTIDE SEQUENCE</scope>
    <source>
        <strain evidence="2">MF-1</strain>
    </source>
</reference>
<dbReference type="InterPro" id="IPR057670">
    <property type="entry name" value="SH3_retrovirus"/>
</dbReference>
<dbReference type="InterPro" id="IPR012337">
    <property type="entry name" value="RNaseH-like_sf"/>
</dbReference>
<dbReference type="InterPro" id="IPR036397">
    <property type="entry name" value="RNaseH_sf"/>
</dbReference>
<dbReference type="Proteomes" id="UP000765509">
    <property type="component" value="Unassembled WGS sequence"/>
</dbReference>
<dbReference type="EMBL" id="AVOT02010909">
    <property type="protein sequence ID" value="MBW0491103.1"/>
    <property type="molecule type" value="Genomic_DNA"/>
</dbReference>
<evidence type="ECO:0000259" key="1">
    <source>
        <dbReference type="Pfam" id="PF25597"/>
    </source>
</evidence>
<evidence type="ECO:0000313" key="3">
    <source>
        <dbReference type="Proteomes" id="UP000765509"/>
    </source>
</evidence>
<dbReference type="Pfam" id="PF25597">
    <property type="entry name" value="SH3_retrovirus"/>
    <property type="match status" value="1"/>
</dbReference>
<keyword evidence="3" id="KW-1185">Reference proteome</keyword>
<dbReference type="OrthoDB" id="3059824at2759"/>
<proteinExistence type="predicted"/>
<dbReference type="GO" id="GO:0003676">
    <property type="term" value="F:nucleic acid binding"/>
    <property type="evidence" value="ECO:0007669"/>
    <property type="project" value="InterPro"/>
</dbReference>
<comment type="caution">
    <text evidence="2">The sequence shown here is derived from an EMBL/GenBank/DDBJ whole genome shotgun (WGS) entry which is preliminary data.</text>
</comment>
<organism evidence="2 3">
    <name type="scientific">Austropuccinia psidii MF-1</name>
    <dbReference type="NCBI Taxonomy" id="1389203"/>
    <lineage>
        <taxon>Eukaryota</taxon>
        <taxon>Fungi</taxon>
        <taxon>Dikarya</taxon>
        <taxon>Basidiomycota</taxon>
        <taxon>Pucciniomycotina</taxon>
        <taxon>Pucciniomycetes</taxon>
        <taxon>Pucciniales</taxon>
        <taxon>Sphaerophragmiaceae</taxon>
        <taxon>Austropuccinia</taxon>
    </lineage>
</organism>
<sequence>MDGVEEFVNKSFKNHCVKSGINQTISPPYTPQHNPFLKRDKFRLKVWDGIFLGYKNDASSYQILILSDQRIIISKHVVFYEEEFLFILSEKQITEEIFKTFSNSTSIVAEELLNNSTGEENSSSTESVLVENEEEDVYVDSLEQQPQRNIVIGPRNPSLISSEIDSGKILPFFQRQARTNLTNLINHSAKNYSKAMISPNKEDWNFAIQKELLNINKPDVWTLQDKKESNHLITSTWVFK</sequence>
<feature type="domain" description="Retroviral polymerase SH3-like" evidence="1">
    <location>
        <begin position="33"/>
        <end position="85"/>
    </location>
</feature>
<protein>
    <recommendedName>
        <fullName evidence="1">Retroviral polymerase SH3-like domain-containing protein</fullName>
    </recommendedName>
</protein>
<evidence type="ECO:0000313" key="2">
    <source>
        <dbReference type="EMBL" id="MBW0491103.1"/>
    </source>
</evidence>
<dbReference type="Gene3D" id="3.30.420.10">
    <property type="entry name" value="Ribonuclease H-like superfamily/Ribonuclease H"/>
    <property type="match status" value="1"/>
</dbReference>
<dbReference type="AlphaFoldDB" id="A0A9Q3CW86"/>
<name>A0A9Q3CW86_9BASI</name>
<gene>
    <name evidence="2" type="ORF">O181_030818</name>
</gene>
<dbReference type="SUPFAM" id="SSF53098">
    <property type="entry name" value="Ribonuclease H-like"/>
    <property type="match status" value="1"/>
</dbReference>
<accession>A0A9Q3CW86</accession>